<dbReference type="InterPro" id="IPR006564">
    <property type="entry name" value="Znf_PMZ"/>
</dbReference>
<keyword evidence="6" id="KW-1185">Reference proteome</keyword>
<dbReference type="PROSITE" id="PS50966">
    <property type="entry name" value="ZF_SWIM"/>
    <property type="match status" value="1"/>
</dbReference>
<keyword evidence="3" id="KW-0862">Zinc</keyword>
<name>A0ABM4X3Q2_COFAR</name>
<keyword evidence="1" id="KW-0479">Metal-binding</keyword>
<gene>
    <name evidence="7" type="primary">LOC140037694</name>
</gene>
<dbReference type="Pfam" id="PF04434">
    <property type="entry name" value="SWIM"/>
    <property type="match status" value="1"/>
</dbReference>
<sequence length="833" mass="96088">MQTQQKGFATVVANQREQCRASSIMLKMEEMTAHVDELVQLSNKSAKLGGGMSWRTIVDRLDKLSSDEIQLLTFDSVEDAREFYLCHSKMVGFGIRERDEKKDQKGIVTYKRWVCNREGFRNIKWLKLGNRKKEAKRLTRVGCLATIIVQWNKDIQKFTIKRFSMDHNHQLANQEFVQFLRSHRNVNPADLEHGVGIRIPQIVDLQAYQAGGHNKMGYTQKDLQNVVDQFHRNAIQVGDASQVLAYLDGRANGEPNFFYKYAVDGEKRLIRLFWTDSQSRLDYQSFGDVLVFDSTYRTNAYRKPLVILAGVNHHYVTTIFGCALIADETEDTYKWVLKTFLEAMEKKAPSSVVTDGDGAMRNAIKAVIPCARHRLCAWHLKRNVVTHTNKGFVLDFDVAMNMNCSHEEFERRWHLLVEKHNLRDNQWVVDLYNKREKWAAAFLRGHFFAGMKSTQRSEQLNATAHKYLQFKMLLYPFAQRFELFLSKVRQNEHKEECITSQSSPVLITHLRELEGNVASIFTRKIFFKIRDEISAEASLRLISVVDQDKVKLYTFIEYLHRICSWQVELDKSERTINCSCKKLESDGIPCSHAFAVMKAEDMDEIPKSCILFRWTQQAKPAEKNIYSIQLEDSAIHAARFGALCALSNQMCFYAVKTQQGYDEARECIINSASRFKNLWVNDELVIKAKKKDNMMDESIKRSEFDVRDPIVVATKGQKSQHSTHKRKRRQCKNCKSFGHDRRKCTKVCTDAYETHNYDDVGAPNYVDNVNSNLVGSSYGLLQSDSQHGCNNELMDSNWFEIIPPGQALMWACNPSLIQSHVRNNSLLGDGNIQ</sequence>
<keyword evidence="2 4" id="KW-0863">Zinc-finger</keyword>
<dbReference type="InterPro" id="IPR018289">
    <property type="entry name" value="MULE_transposase_dom"/>
</dbReference>
<evidence type="ECO:0000259" key="5">
    <source>
        <dbReference type="PROSITE" id="PS50966"/>
    </source>
</evidence>
<dbReference type="PANTHER" id="PTHR47718">
    <property type="entry name" value="OS01G0519700 PROTEIN"/>
    <property type="match status" value="1"/>
</dbReference>
<evidence type="ECO:0000256" key="2">
    <source>
        <dbReference type="ARBA" id="ARBA00022771"/>
    </source>
</evidence>
<evidence type="ECO:0000256" key="4">
    <source>
        <dbReference type="PROSITE-ProRule" id="PRU00325"/>
    </source>
</evidence>
<proteinExistence type="predicted"/>
<protein>
    <submittedName>
        <fullName evidence="7">Protein FAR1-RELATED SEQUENCE 5-like isoform X1</fullName>
    </submittedName>
</protein>
<dbReference type="SMART" id="SM00575">
    <property type="entry name" value="ZnF_PMZ"/>
    <property type="match status" value="1"/>
</dbReference>
<dbReference type="InterPro" id="IPR004330">
    <property type="entry name" value="FAR1_DNA_bnd_dom"/>
</dbReference>
<feature type="domain" description="SWIM-type" evidence="5">
    <location>
        <begin position="565"/>
        <end position="601"/>
    </location>
</feature>
<evidence type="ECO:0000313" key="6">
    <source>
        <dbReference type="Proteomes" id="UP001652660"/>
    </source>
</evidence>
<dbReference type="Pfam" id="PF10551">
    <property type="entry name" value="MULE"/>
    <property type="match status" value="1"/>
</dbReference>
<evidence type="ECO:0000256" key="3">
    <source>
        <dbReference type="ARBA" id="ARBA00022833"/>
    </source>
</evidence>
<dbReference type="GeneID" id="140037694"/>
<dbReference type="RefSeq" id="XP_071938665.1">
    <property type="nucleotide sequence ID" value="XM_072082564.1"/>
</dbReference>
<evidence type="ECO:0000256" key="1">
    <source>
        <dbReference type="ARBA" id="ARBA00022723"/>
    </source>
</evidence>
<organism evidence="6 7">
    <name type="scientific">Coffea arabica</name>
    <name type="common">Arabian coffee</name>
    <dbReference type="NCBI Taxonomy" id="13443"/>
    <lineage>
        <taxon>Eukaryota</taxon>
        <taxon>Viridiplantae</taxon>
        <taxon>Streptophyta</taxon>
        <taxon>Embryophyta</taxon>
        <taxon>Tracheophyta</taxon>
        <taxon>Spermatophyta</taxon>
        <taxon>Magnoliopsida</taxon>
        <taxon>eudicotyledons</taxon>
        <taxon>Gunneridae</taxon>
        <taxon>Pentapetalae</taxon>
        <taxon>asterids</taxon>
        <taxon>lamiids</taxon>
        <taxon>Gentianales</taxon>
        <taxon>Rubiaceae</taxon>
        <taxon>Ixoroideae</taxon>
        <taxon>Gardenieae complex</taxon>
        <taxon>Bertiereae - Coffeeae clade</taxon>
        <taxon>Coffeeae</taxon>
        <taxon>Coffea</taxon>
    </lineage>
</organism>
<dbReference type="Pfam" id="PF03101">
    <property type="entry name" value="FAR1"/>
    <property type="match status" value="1"/>
</dbReference>
<dbReference type="InterPro" id="IPR007527">
    <property type="entry name" value="Znf_SWIM"/>
</dbReference>
<accession>A0ABM4X3Q2</accession>
<reference evidence="7" key="1">
    <citation type="submission" date="2025-08" db="UniProtKB">
        <authorList>
            <consortium name="RefSeq"/>
        </authorList>
    </citation>
    <scope>IDENTIFICATION</scope>
    <source>
        <tissue evidence="7">Leaves</tissue>
    </source>
</reference>
<evidence type="ECO:0000313" key="7">
    <source>
        <dbReference type="RefSeq" id="XP_071938665.1"/>
    </source>
</evidence>
<dbReference type="PANTHER" id="PTHR47718:SF15">
    <property type="entry name" value="PROTEIN FAR1-RELATED SEQUENCE 5-LIKE"/>
    <property type="match status" value="1"/>
</dbReference>
<dbReference type="Proteomes" id="UP001652660">
    <property type="component" value="Chromosome 3c"/>
</dbReference>